<organism evidence="1 2">
    <name type="scientific">Streptomyces scopuliridis</name>
    <dbReference type="NCBI Taxonomy" id="452529"/>
    <lineage>
        <taxon>Bacteria</taxon>
        <taxon>Bacillati</taxon>
        <taxon>Actinomycetota</taxon>
        <taxon>Actinomycetes</taxon>
        <taxon>Kitasatosporales</taxon>
        <taxon>Streptomycetaceae</taxon>
        <taxon>Streptomyces</taxon>
    </lineage>
</organism>
<evidence type="ECO:0000313" key="1">
    <source>
        <dbReference type="EMBL" id="WSC01227.1"/>
    </source>
</evidence>
<proteinExistence type="predicted"/>
<evidence type="ECO:0000313" key="2">
    <source>
        <dbReference type="Proteomes" id="UP001348369"/>
    </source>
</evidence>
<protein>
    <submittedName>
        <fullName evidence="1">Uncharacterized protein</fullName>
    </submittedName>
</protein>
<dbReference type="Proteomes" id="UP001348369">
    <property type="component" value="Chromosome"/>
</dbReference>
<gene>
    <name evidence="1" type="ORF">OG835_32350</name>
</gene>
<keyword evidence="2" id="KW-1185">Reference proteome</keyword>
<name>A0ACD4ZTV8_9ACTN</name>
<reference evidence="1" key="1">
    <citation type="submission" date="2022-10" db="EMBL/GenBank/DDBJ databases">
        <title>The complete genomes of actinobacterial strains from the NBC collection.</title>
        <authorList>
            <person name="Joergensen T.S."/>
            <person name="Alvarez Arevalo M."/>
            <person name="Sterndorff E.B."/>
            <person name="Faurdal D."/>
            <person name="Vuksanovic O."/>
            <person name="Mourched A.-S."/>
            <person name="Charusanti P."/>
            <person name="Shaw S."/>
            <person name="Blin K."/>
            <person name="Weber T."/>
        </authorList>
    </citation>
    <scope>NUCLEOTIDE SEQUENCE</scope>
    <source>
        <strain evidence="1">NBC 01771</strain>
    </source>
</reference>
<accession>A0ACD4ZTV8</accession>
<dbReference type="EMBL" id="CP109109">
    <property type="protein sequence ID" value="WSC01227.1"/>
    <property type="molecule type" value="Genomic_DNA"/>
</dbReference>
<sequence>MTVTTSPPSTNHGPDRWTKDDGGSVSGLVISTTALQAGERAVLETMLHEAAHLTCWIRGVQDTASRGYYHNAAFAAAADDVGLEWPEDSPTGRTSGGRGYASPRLSQQTAEHYAADLERLTAVIPDALPHLVVPTSRPESSRKRLGLQCAGECKRKVWVAPTVYKAGPILCGICGTEFAPVPEK</sequence>